<organism evidence="2 3">
    <name type="scientific">Luteimonas chenhongjianii</name>
    <dbReference type="NCBI Taxonomy" id="2006110"/>
    <lineage>
        <taxon>Bacteria</taxon>
        <taxon>Pseudomonadati</taxon>
        <taxon>Pseudomonadota</taxon>
        <taxon>Gammaproteobacteria</taxon>
        <taxon>Lysobacterales</taxon>
        <taxon>Lysobacteraceae</taxon>
        <taxon>Luteimonas</taxon>
    </lineage>
</organism>
<keyword evidence="3" id="KW-1185">Reference proteome</keyword>
<sequence length="146" mass="14582">MKSLIAHVLFAFVLFLFSAGVAAVFVSTGMKIPWVGQAAELALVIPAALLLAARLGRLSVPGVALAATAVVLACQGVTILAFDYLARPVGGSVGWAELYGDGRAPALAGGAAITVLGSVAWLLILRRMGSDGALADASASPPPAAS</sequence>
<protein>
    <submittedName>
        <fullName evidence="2">Uncharacterized protein</fullName>
    </submittedName>
</protein>
<feature type="transmembrane region" description="Helical" evidence="1">
    <location>
        <begin position="63"/>
        <end position="86"/>
    </location>
</feature>
<dbReference type="KEGG" id="lum:CNR27_02635"/>
<keyword evidence="1" id="KW-1133">Transmembrane helix</keyword>
<dbReference type="EMBL" id="CP023406">
    <property type="protein sequence ID" value="ATD66484.1"/>
    <property type="molecule type" value="Genomic_DNA"/>
</dbReference>
<gene>
    <name evidence="2" type="ORF">CNR27_02635</name>
</gene>
<feature type="transmembrane region" description="Helical" evidence="1">
    <location>
        <begin position="106"/>
        <end position="125"/>
    </location>
</feature>
<dbReference type="Proteomes" id="UP000218968">
    <property type="component" value="Chromosome"/>
</dbReference>
<keyword evidence="1" id="KW-0472">Membrane</keyword>
<keyword evidence="1" id="KW-0812">Transmembrane</keyword>
<evidence type="ECO:0000313" key="3">
    <source>
        <dbReference type="Proteomes" id="UP000218968"/>
    </source>
</evidence>
<evidence type="ECO:0000256" key="1">
    <source>
        <dbReference type="SAM" id="Phobius"/>
    </source>
</evidence>
<proteinExistence type="predicted"/>
<feature type="transmembrane region" description="Helical" evidence="1">
    <location>
        <begin position="32"/>
        <end position="51"/>
    </location>
</feature>
<dbReference type="AlphaFoldDB" id="A0A290XBE2"/>
<evidence type="ECO:0000313" key="2">
    <source>
        <dbReference type="EMBL" id="ATD66484.1"/>
    </source>
</evidence>
<name>A0A290XBE2_9GAMM</name>
<reference evidence="3" key="1">
    <citation type="submission" date="2017-09" db="EMBL/GenBank/DDBJ databases">
        <title>Luteimonas liuhanmingii sp.nov., isolated from the intestinal contents of Tibetan Plateau Pika in Yushu, Qinghai Province, China.</title>
        <authorList>
            <person name="Gui Z."/>
        </authorList>
    </citation>
    <scope>NUCLEOTIDE SEQUENCE [LARGE SCALE GENOMIC DNA]</scope>
    <source>
        <strain evidence="3">100111</strain>
    </source>
</reference>
<accession>A0A290XBE2</accession>